<keyword evidence="4" id="KW-0479">Metal-binding</keyword>
<dbReference type="GO" id="GO:0004497">
    <property type="term" value="F:monooxygenase activity"/>
    <property type="evidence" value="ECO:0007669"/>
    <property type="project" value="UniProtKB-ARBA"/>
</dbReference>
<evidence type="ECO:0000256" key="10">
    <source>
        <dbReference type="ARBA" id="ARBA00055683"/>
    </source>
</evidence>
<comment type="similarity">
    <text evidence="1">Belongs to the Rieske iron-sulfur protein family.</text>
</comment>
<dbReference type="InterPro" id="IPR014349">
    <property type="entry name" value="Rieske_Fe-S_prot"/>
</dbReference>
<keyword evidence="15" id="KW-0472">Membrane</keyword>
<keyword evidence="3" id="KW-0001">2Fe-2S</keyword>
<dbReference type="GO" id="GO:0046872">
    <property type="term" value="F:metal ion binding"/>
    <property type="evidence" value="ECO:0007669"/>
    <property type="project" value="UniProtKB-KW"/>
</dbReference>
<organism evidence="17 18">
    <name type="scientific">Pontibacillus chungwhensis BH030062</name>
    <dbReference type="NCBI Taxonomy" id="1385513"/>
    <lineage>
        <taxon>Bacteria</taxon>
        <taxon>Bacillati</taxon>
        <taxon>Bacillota</taxon>
        <taxon>Bacilli</taxon>
        <taxon>Bacillales</taxon>
        <taxon>Bacillaceae</taxon>
        <taxon>Pontibacillus</taxon>
    </lineage>
</organism>
<evidence type="ECO:0000256" key="7">
    <source>
        <dbReference type="ARBA" id="ARBA00023004"/>
    </source>
</evidence>
<accession>A0A0A2V2S5</accession>
<sequence>MSDKKQPVSRRQFLNYTLTGVGGFMAAAMLSPMVRMAVDPVLQPKEGGEFHATGTEVKNITEEPIRVDFSFEQQDAWYVSEVSKTAWVYKNESGDVIAFSPICKHLGCIVKWEGGQGNENQYYCPCHGGLYEKNGANVPGTPPLAPLDQYKVKIQDGMLYLGEVIPNKVV</sequence>
<evidence type="ECO:0000256" key="3">
    <source>
        <dbReference type="ARBA" id="ARBA00022714"/>
    </source>
</evidence>
<dbReference type="SUPFAM" id="SSF50022">
    <property type="entry name" value="ISP domain"/>
    <property type="match status" value="1"/>
</dbReference>
<dbReference type="Proteomes" id="UP000030153">
    <property type="component" value="Unassembled WGS sequence"/>
</dbReference>
<dbReference type="Pfam" id="PF00355">
    <property type="entry name" value="Rieske"/>
    <property type="match status" value="1"/>
</dbReference>
<dbReference type="EMBL" id="AVBG01000001">
    <property type="protein sequence ID" value="KGP93121.1"/>
    <property type="molecule type" value="Genomic_DNA"/>
</dbReference>
<dbReference type="STRING" id="1385513.N780_12470"/>
<keyword evidence="2" id="KW-0813">Transport</keyword>
<gene>
    <name evidence="17" type="ORF">N780_12470</name>
</gene>
<keyword evidence="15" id="KW-0812">Transmembrane</keyword>
<dbReference type="CDD" id="cd03467">
    <property type="entry name" value="Rieske"/>
    <property type="match status" value="1"/>
</dbReference>
<proteinExistence type="inferred from homology"/>
<dbReference type="PROSITE" id="PS51318">
    <property type="entry name" value="TAT"/>
    <property type="match status" value="1"/>
</dbReference>
<name>A0A0A2V2S5_9BACI</name>
<keyword evidence="7" id="KW-0408">Iron</keyword>
<dbReference type="PANTHER" id="PTHR10134">
    <property type="entry name" value="CYTOCHROME B-C1 COMPLEX SUBUNIT RIESKE, MITOCHONDRIAL"/>
    <property type="match status" value="1"/>
</dbReference>
<feature type="domain" description="Rieske" evidence="16">
    <location>
        <begin position="88"/>
        <end position="161"/>
    </location>
</feature>
<dbReference type="OrthoDB" id="9767869at2"/>
<evidence type="ECO:0000313" key="18">
    <source>
        <dbReference type="Proteomes" id="UP000030153"/>
    </source>
</evidence>
<comment type="subunit">
    <text evidence="11">The main subunits of the menaquinol:cytochrome c complex are a Rieske-type iron-sulfur protein (QcrA), a cytochrome b (QcrB) and a cytochrome c (QcrC).</text>
</comment>
<dbReference type="eggNOG" id="COG0723">
    <property type="taxonomic scope" value="Bacteria"/>
</dbReference>
<dbReference type="InterPro" id="IPR006311">
    <property type="entry name" value="TAT_signal"/>
</dbReference>
<dbReference type="InterPro" id="IPR017941">
    <property type="entry name" value="Rieske_2Fe-2S"/>
</dbReference>
<keyword evidence="8" id="KW-0411">Iron-sulfur</keyword>
<keyword evidence="15" id="KW-1133">Transmembrane helix</keyword>
<evidence type="ECO:0000256" key="14">
    <source>
        <dbReference type="ARBA" id="ARBA00076330"/>
    </source>
</evidence>
<keyword evidence="6" id="KW-0560">Oxidoreductase</keyword>
<evidence type="ECO:0000256" key="5">
    <source>
        <dbReference type="ARBA" id="ARBA00022982"/>
    </source>
</evidence>
<evidence type="ECO:0000256" key="6">
    <source>
        <dbReference type="ARBA" id="ARBA00023002"/>
    </source>
</evidence>
<protein>
    <recommendedName>
        <fullName evidence="12">Menaquinol:cytochrome c reductase iron-sulfur subunit</fullName>
    </recommendedName>
    <alternativeName>
        <fullName evidence="14">Cytochrome bc complex, iron-sulfur subunit</fullName>
    </alternativeName>
    <alternativeName>
        <fullName evidence="13">Rieske iron-sulfur protein QcrA</fullName>
    </alternativeName>
</protein>
<evidence type="ECO:0000256" key="15">
    <source>
        <dbReference type="SAM" id="Phobius"/>
    </source>
</evidence>
<keyword evidence="5" id="KW-0249">Electron transport</keyword>
<dbReference type="RefSeq" id="WP_036779381.1">
    <property type="nucleotide sequence ID" value="NZ_AVBG01000001.1"/>
</dbReference>
<evidence type="ECO:0000256" key="11">
    <source>
        <dbReference type="ARBA" id="ARBA00064458"/>
    </source>
</evidence>
<dbReference type="FunFam" id="2.102.10.10:FF:000006">
    <property type="entry name" value="Menaquinol-cytochrome c reductase, iron-sulfur subunit"/>
    <property type="match status" value="1"/>
</dbReference>
<keyword evidence="18" id="KW-1185">Reference proteome</keyword>
<dbReference type="GO" id="GO:0016705">
    <property type="term" value="F:oxidoreductase activity, acting on paired donors, with incorporation or reduction of molecular oxygen"/>
    <property type="evidence" value="ECO:0007669"/>
    <property type="project" value="UniProtKB-ARBA"/>
</dbReference>
<dbReference type="AlphaFoldDB" id="A0A0A2V2S5"/>
<evidence type="ECO:0000313" key="17">
    <source>
        <dbReference type="EMBL" id="KGP93121.1"/>
    </source>
</evidence>
<evidence type="ECO:0000256" key="8">
    <source>
        <dbReference type="ARBA" id="ARBA00023014"/>
    </source>
</evidence>
<evidence type="ECO:0000256" key="9">
    <source>
        <dbReference type="ARBA" id="ARBA00023157"/>
    </source>
</evidence>
<evidence type="ECO:0000256" key="4">
    <source>
        <dbReference type="ARBA" id="ARBA00022723"/>
    </source>
</evidence>
<evidence type="ECO:0000256" key="13">
    <source>
        <dbReference type="ARBA" id="ARBA00075320"/>
    </source>
</evidence>
<comment type="function">
    <text evidence="10">Component of the menaquinol:cytochrome c reductase complex. The Rieske protein is a high potential 2Fe-2S protein.</text>
</comment>
<keyword evidence="9" id="KW-1015">Disulfide bond</keyword>
<evidence type="ECO:0000259" key="16">
    <source>
        <dbReference type="PROSITE" id="PS51296"/>
    </source>
</evidence>
<comment type="caution">
    <text evidence="17">The sequence shown here is derived from an EMBL/GenBank/DDBJ whole genome shotgun (WGS) entry which is preliminary data.</text>
</comment>
<dbReference type="Gene3D" id="2.102.10.10">
    <property type="entry name" value="Rieske [2Fe-2S] iron-sulphur domain"/>
    <property type="match status" value="1"/>
</dbReference>
<evidence type="ECO:0000256" key="1">
    <source>
        <dbReference type="ARBA" id="ARBA00010651"/>
    </source>
</evidence>
<evidence type="ECO:0000256" key="2">
    <source>
        <dbReference type="ARBA" id="ARBA00022448"/>
    </source>
</evidence>
<dbReference type="InterPro" id="IPR036922">
    <property type="entry name" value="Rieske_2Fe-2S_sf"/>
</dbReference>
<feature type="transmembrane region" description="Helical" evidence="15">
    <location>
        <begin position="12"/>
        <end position="34"/>
    </location>
</feature>
<dbReference type="PROSITE" id="PS51296">
    <property type="entry name" value="RIESKE"/>
    <property type="match status" value="1"/>
</dbReference>
<dbReference type="GO" id="GO:0051537">
    <property type="term" value="F:2 iron, 2 sulfur cluster binding"/>
    <property type="evidence" value="ECO:0007669"/>
    <property type="project" value="UniProtKB-KW"/>
</dbReference>
<evidence type="ECO:0000256" key="12">
    <source>
        <dbReference type="ARBA" id="ARBA00067741"/>
    </source>
</evidence>
<reference evidence="17 18" key="1">
    <citation type="submission" date="2013-08" db="EMBL/GenBank/DDBJ databases">
        <title>Genome of Pontibacillus chungwhensis.</title>
        <authorList>
            <person name="Wang Q."/>
            <person name="Wang G."/>
        </authorList>
    </citation>
    <scope>NUCLEOTIDE SEQUENCE [LARGE SCALE GENOMIC DNA]</scope>
    <source>
        <strain evidence="17 18">BH030062</strain>
    </source>
</reference>